<keyword evidence="3" id="KW-0949">S-adenosyl-L-methionine</keyword>
<dbReference type="CDD" id="cd02440">
    <property type="entry name" value="AdoMet_MTases"/>
    <property type="match status" value="1"/>
</dbReference>
<dbReference type="PANTHER" id="PTHR43464:SF19">
    <property type="entry name" value="UBIQUINONE BIOSYNTHESIS O-METHYLTRANSFERASE, MITOCHONDRIAL"/>
    <property type="match status" value="1"/>
</dbReference>
<dbReference type="Proteomes" id="UP001501204">
    <property type="component" value="Unassembled WGS sequence"/>
</dbReference>
<organism evidence="5 6">
    <name type="scientific">Kocuria aegyptia</name>
    <dbReference type="NCBI Taxonomy" id="330943"/>
    <lineage>
        <taxon>Bacteria</taxon>
        <taxon>Bacillati</taxon>
        <taxon>Actinomycetota</taxon>
        <taxon>Actinomycetes</taxon>
        <taxon>Micrococcales</taxon>
        <taxon>Micrococcaceae</taxon>
        <taxon>Kocuria</taxon>
    </lineage>
</organism>
<evidence type="ECO:0000256" key="1">
    <source>
        <dbReference type="ARBA" id="ARBA00022603"/>
    </source>
</evidence>
<dbReference type="SUPFAM" id="SSF53335">
    <property type="entry name" value="S-adenosyl-L-methionine-dependent methyltransferases"/>
    <property type="match status" value="1"/>
</dbReference>
<dbReference type="PANTHER" id="PTHR43464">
    <property type="entry name" value="METHYLTRANSFERASE"/>
    <property type="match status" value="1"/>
</dbReference>
<protein>
    <recommendedName>
        <fullName evidence="4">Methyltransferase domain-containing protein</fullName>
    </recommendedName>
</protein>
<proteinExistence type="predicted"/>
<keyword evidence="2" id="KW-0808">Transferase</keyword>
<accession>A0ABN2KDE8</accession>
<evidence type="ECO:0000256" key="3">
    <source>
        <dbReference type="ARBA" id="ARBA00022691"/>
    </source>
</evidence>
<comment type="caution">
    <text evidence="5">The sequence shown here is derived from an EMBL/GenBank/DDBJ whole genome shotgun (WGS) entry which is preliminary data.</text>
</comment>
<gene>
    <name evidence="5" type="ORF">GCM10009767_10760</name>
</gene>
<name>A0ABN2KDE8_9MICC</name>
<evidence type="ECO:0000313" key="6">
    <source>
        <dbReference type="Proteomes" id="UP001501204"/>
    </source>
</evidence>
<dbReference type="Pfam" id="PF13649">
    <property type="entry name" value="Methyltransf_25"/>
    <property type="match status" value="1"/>
</dbReference>
<dbReference type="Gene3D" id="3.40.50.150">
    <property type="entry name" value="Vaccinia Virus protein VP39"/>
    <property type="match status" value="1"/>
</dbReference>
<evidence type="ECO:0000313" key="5">
    <source>
        <dbReference type="EMBL" id="GAA1753549.1"/>
    </source>
</evidence>
<dbReference type="InterPro" id="IPR041698">
    <property type="entry name" value="Methyltransf_25"/>
</dbReference>
<reference evidence="5 6" key="1">
    <citation type="journal article" date="2019" name="Int. J. Syst. Evol. Microbiol.">
        <title>The Global Catalogue of Microorganisms (GCM) 10K type strain sequencing project: providing services to taxonomists for standard genome sequencing and annotation.</title>
        <authorList>
            <consortium name="The Broad Institute Genomics Platform"/>
            <consortium name="The Broad Institute Genome Sequencing Center for Infectious Disease"/>
            <person name="Wu L."/>
            <person name="Ma J."/>
        </authorList>
    </citation>
    <scope>NUCLEOTIDE SEQUENCE [LARGE SCALE GENOMIC DNA]</scope>
    <source>
        <strain evidence="5 6">JCM 14735</strain>
    </source>
</reference>
<keyword evidence="6" id="KW-1185">Reference proteome</keyword>
<feature type="domain" description="Methyltransferase" evidence="4">
    <location>
        <begin position="48"/>
        <end position="144"/>
    </location>
</feature>
<sequence>MATPAQFYDALASEYHLLFGHWWAAAQWHGRVIADILAQRGVTEGRLLDCTCGIGTQALPLATLGYDVTATDVSQAAVDRARVEAAARGIDVDLSVCDLRELRDHVEGDFDVVVSCDNALPHLLTDEQLQRALHSVRACLRPAGLLLVSLRDYDALRRTRPDGVPISVHGEVGSRHGSGQAWRWSADAEYVDIELFTLTEDAAGSWRARSGTTRCRALTRAKLGSLLLSTGYTGVEWLMPDVGGHYQPIVIARA</sequence>
<dbReference type="RefSeq" id="WP_344120488.1">
    <property type="nucleotide sequence ID" value="NZ_BAAAOA010000012.1"/>
</dbReference>
<evidence type="ECO:0000256" key="2">
    <source>
        <dbReference type="ARBA" id="ARBA00022679"/>
    </source>
</evidence>
<dbReference type="InterPro" id="IPR029063">
    <property type="entry name" value="SAM-dependent_MTases_sf"/>
</dbReference>
<dbReference type="EMBL" id="BAAAOA010000012">
    <property type="protein sequence ID" value="GAA1753549.1"/>
    <property type="molecule type" value="Genomic_DNA"/>
</dbReference>
<evidence type="ECO:0000259" key="4">
    <source>
        <dbReference type="Pfam" id="PF13649"/>
    </source>
</evidence>
<keyword evidence="1" id="KW-0489">Methyltransferase</keyword>